<dbReference type="eggNOG" id="ENOG5033FND">
    <property type="taxonomic scope" value="Bacteria"/>
</dbReference>
<gene>
    <name evidence="1" type="ORF">JCM15093_1718</name>
</gene>
<dbReference type="RefSeq" id="WP_074434167.1">
    <property type="nucleotide sequence ID" value="NZ_ATZI01000007.1"/>
</dbReference>
<evidence type="ECO:0000313" key="1">
    <source>
        <dbReference type="EMBL" id="GAK36547.1"/>
    </source>
</evidence>
<proteinExistence type="predicted"/>
<evidence type="ECO:0000313" key="2">
    <source>
        <dbReference type="Proteomes" id="UP000027601"/>
    </source>
</evidence>
<dbReference type="Proteomes" id="UP000027601">
    <property type="component" value="Unassembled WGS sequence"/>
</dbReference>
<dbReference type="AlphaFoldDB" id="A0A069D2B8"/>
<name>A0A069D2B8_9BACE</name>
<sequence>MALYSYSKYKILIDPESKKTQGLQVGDVVRRQYFDNPNLIYSLMIVLETGSDIVREKESPYFIGALVEGDEPQQGELLDFVRVTNLFNSNRSGALYLTASDSESPYMDVIDGMATEHSLYLQEKPKRITAGKSFKFPVNGTVRNPERMVIAYKVRASKAQADVPLAFGYTDGSEEDGTDMVDISTDWQYKLSLITIDYPGQYPRQLTIAPELTGDDWCEISDLNIVRLSRIATFADSTKARIGKITGIIDPVFGLLEGYGAYFQNLYATRNVNIAGTLTAGDENGFASTFYVGKIHKNVIANSIGAQFSGGIVVQEVAPAGIGDVVCTGGDTELCVQSSAWRMERIGKRYTFSIWVKGTEGRIAFYQDEHYIQDVEIDIAGEWRRYKVSFVVQDSRQEAMYIRFKTSLTNLLLTAPQLESGNNASQYQPTDEHLSYVEDYGAWFNKGGIGGTIQNPLLRLNEDGSISSRNGSFIIKPDGTGYFAGGKFKWTLDDIELTDITIRWGELDDEAKDQILSQAKPSNIRAFVSSNLSTTQIYDKETRTWMPNWAHTNLILTPSLFISNYGDSDLIGQLADPATQRPGIKLGSASWNKNGKQIISGTDSCWIGDTTAKYNLTIKANHIGQHAPYMRYGFQAIWIDSSGNETTIAADIQFSQLTNPGARVMALAYAPDGNIFKNGESKNLTARCDLWRGAQIDSTNAEYRWGVRDESVFANVQMAAPVSKGSYTISLRSVANMVPGGVLYLIGANKHIIQSIDELTKTVTLTTPLTRDYVTNSIVTTPLYDAQLGPGWAVLSETYPQGVIAGWRTYEITITPNAVRNFETFKCAIKDTDTTIGNSYAGQIVFDTITFTDMTDPFVVDIVGTKGFVIKNGENDIEAKALVYRSGKETDTTGTGFHYSWKLFDPEGIQVIHNYQGKQIQVPKTDIDTRGALVCEIYQGLNLIARGQISIVELYDGEDAYSVQIFTSDGNHFINGNISTTLTANVYKGAKEITETIPDNLFCWKRTSLNADGDAVWNEQHTGIGRHLTISDEDIFRRAMFTCEVTIN</sequence>
<organism evidence="1 2">
    <name type="scientific">Bacteroides graminisolvens DSM 19988 = JCM 15093</name>
    <dbReference type="NCBI Taxonomy" id="1121097"/>
    <lineage>
        <taxon>Bacteria</taxon>
        <taxon>Pseudomonadati</taxon>
        <taxon>Bacteroidota</taxon>
        <taxon>Bacteroidia</taxon>
        <taxon>Bacteroidales</taxon>
        <taxon>Bacteroidaceae</taxon>
        <taxon>Bacteroides</taxon>
    </lineage>
</organism>
<accession>A0A069D2B8</accession>
<dbReference type="EMBL" id="BAJS01000008">
    <property type="protein sequence ID" value="GAK36547.1"/>
    <property type="molecule type" value="Genomic_DNA"/>
</dbReference>
<keyword evidence="2" id="KW-1185">Reference proteome</keyword>
<comment type="caution">
    <text evidence="1">The sequence shown here is derived from an EMBL/GenBank/DDBJ whole genome shotgun (WGS) entry which is preliminary data.</text>
</comment>
<reference evidence="1 2" key="1">
    <citation type="journal article" date="2015" name="Microbes Environ.">
        <title>Distribution and evolution of nitrogen fixation genes in the phylum bacteroidetes.</title>
        <authorList>
            <person name="Inoue J."/>
            <person name="Oshima K."/>
            <person name="Suda W."/>
            <person name="Sakamoto M."/>
            <person name="Iino T."/>
            <person name="Noda S."/>
            <person name="Hongoh Y."/>
            <person name="Hattori M."/>
            <person name="Ohkuma M."/>
        </authorList>
    </citation>
    <scope>NUCLEOTIDE SEQUENCE [LARGE SCALE GENOMIC DNA]</scope>
    <source>
        <strain evidence="1 2">JCM 15093</strain>
    </source>
</reference>
<protein>
    <submittedName>
        <fullName evidence="1">Uncharacterized protein</fullName>
    </submittedName>
</protein>
<dbReference type="STRING" id="1121097.GCA_000428125_01982"/>